<dbReference type="AlphaFoldDB" id="A0A917YL77"/>
<organism evidence="17 18">
    <name type="scientific">Gemmobacter aquaticus</name>
    <dbReference type="NCBI Taxonomy" id="490185"/>
    <lineage>
        <taxon>Bacteria</taxon>
        <taxon>Pseudomonadati</taxon>
        <taxon>Pseudomonadota</taxon>
        <taxon>Alphaproteobacteria</taxon>
        <taxon>Rhodobacterales</taxon>
        <taxon>Paracoccaceae</taxon>
        <taxon>Gemmobacter</taxon>
    </lineage>
</organism>
<dbReference type="OrthoDB" id="9764638at2"/>
<evidence type="ECO:0000313" key="17">
    <source>
        <dbReference type="EMBL" id="GGO34594.1"/>
    </source>
</evidence>
<feature type="domain" description="Thiolase N-terminal" evidence="15">
    <location>
        <begin position="4"/>
        <end position="266"/>
    </location>
</feature>
<dbReference type="InterPro" id="IPR002155">
    <property type="entry name" value="Thiolase"/>
</dbReference>
<dbReference type="FunFam" id="3.40.47.10:FF:000010">
    <property type="entry name" value="Acetyl-CoA acetyltransferase (Thiolase)"/>
    <property type="match status" value="1"/>
</dbReference>
<evidence type="ECO:0000256" key="1">
    <source>
        <dbReference type="ARBA" id="ARBA00003720"/>
    </source>
</evidence>
<evidence type="ECO:0000256" key="2">
    <source>
        <dbReference type="ARBA" id="ARBA00005071"/>
    </source>
</evidence>
<feature type="active site" description="Proton acceptor" evidence="13">
    <location>
        <position position="385"/>
    </location>
</feature>
<dbReference type="InterPro" id="IPR020613">
    <property type="entry name" value="Thiolase_CS"/>
</dbReference>
<evidence type="ECO:0000256" key="8">
    <source>
        <dbReference type="ARBA" id="ARBA00022797"/>
    </source>
</evidence>
<protein>
    <recommendedName>
        <fullName evidence="5">Beta-ketoadipyl-CoA thiolase</fullName>
        <ecNumber evidence="4">2.3.1.174</ecNumber>
    </recommendedName>
    <alternativeName>
        <fullName evidence="11">3-oxoadipyl-CoA thiolase</fullName>
    </alternativeName>
</protein>
<keyword evidence="9 14" id="KW-0012">Acyltransferase</keyword>
<dbReference type="InterPro" id="IPR016039">
    <property type="entry name" value="Thiolase-like"/>
</dbReference>
<reference evidence="17 18" key="1">
    <citation type="journal article" date="2014" name="Int. J. Syst. Evol. Microbiol.">
        <title>Complete genome sequence of Corynebacterium casei LMG S-19264T (=DSM 44701T), isolated from a smear-ripened cheese.</title>
        <authorList>
            <consortium name="US DOE Joint Genome Institute (JGI-PGF)"/>
            <person name="Walter F."/>
            <person name="Albersmeier A."/>
            <person name="Kalinowski J."/>
            <person name="Ruckert C."/>
        </authorList>
    </citation>
    <scope>NUCLEOTIDE SEQUENCE [LARGE SCALE GENOMIC DNA]</scope>
    <source>
        <strain evidence="17 18">CGMCC 1.7029</strain>
    </source>
</reference>
<evidence type="ECO:0000256" key="11">
    <source>
        <dbReference type="ARBA" id="ARBA00041222"/>
    </source>
</evidence>
<gene>
    <name evidence="17" type="ORF">GCM10010991_25630</name>
</gene>
<dbReference type="InterPro" id="IPR012793">
    <property type="entry name" value="PcaF"/>
</dbReference>
<comment type="pathway">
    <text evidence="2">Aromatic compound metabolism; beta-ketoadipate pathway; acetyl-CoA and succinyl-CoA from 3-oxoadipate: step 2/2.</text>
</comment>
<evidence type="ECO:0000259" key="16">
    <source>
        <dbReference type="Pfam" id="PF02803"/>
    </source>
</evidence>
<dbReference type="SUPFAM" id="SSF53901">
    <property type="entry name" value="Thiolase-like"/>
    <property type="match status" value="2"/>
</dbReference>
<feature type="domain" description="Thiolase C-terminal" evidence="16">
    <location>
        <begin position="275"/>
        <end position="398"/>
    </location>
</feature>
<dbReference type="EC" id="2.3.1.174" evidence="4"/>
<evidence type="ECO:0000256" key="9">
    <source>
        <dbReference type="ARBA" id="ARBA00023315"/>
    </source>
</evidence>
<evidence type="ECO:0000256" key="3">
    <source>
        <dbReference type="ARBA" id="ARBA00010982"/>
    </source>
</evidence>
<dbReference type="InterPro" id="IPR020617">
    <property type="entry name" value="Thiolase_C"/>
</dbReference>
<dbReference type="CDD" id="cd00751">
    <property type="entry name" value="thiolase"/>
    <property type="match status" value="1"/>
</dbReference>
<dbReference type="GO" id="GO:0042619">
    <property type="term" value="P:poly-hydroxybutyrate biosynthetic process"/>
    <property type="evidence" value="ECO:0007669"/>
    <property type="project" value="UniProtKB-KW"/>
</dbReference>
<dbReference type="NCBIfam" id="TIGR01930">
    <property type="entry name" value="AcCoA-C-Actrans"/>
    <property type="match status" value="1"/>
</dbReference>
<dbReference type="NCBIfam" id="TIGR02430">
    <property type="entry name" value="pcaF"/>
    <property type="match status" value="1"/>
</dbReference>
<dbReference type="InterPro" id="IPR020616">
    <property type="entry name" value="Thiolase_N"/>
</dbReference>
<keyword evidence="8" id="KW-0058">Aromatic hydrocarbons catabolism</keyword>
<comment type="caution">
    <text evidence="17">The sequence shown here is derived from an EMBL/GenBank/DDBJ whole genome shotgun (WGS) entry which is preliminary data.</text>
</comment>
<evidence type="ECO:0000256" key="7">
    <source>
        <dbReference type="ARBA" id="ARBA00022752"/>
    </source>
</evidence>
<comment type="function">
    <text evidence="1">Catalyzes thiolytic cleavage of beta-ketoadipyl-CoA to succinyl-CoA and acetyl-CoA.</text>
</comment>
<accession>A0A917YL77</accession>
<dbReference type="EMBL" id="BMLP01000005">
    <property type="protein sequence ID" value="GGO34594.1"/>
    <property type="molecule type" value="Genomic_DNA"/>
</dbReference>
<evidence type="ECO:0000256" key="10">
    <source>
        <dbReference type="ARBA" id="ARBA00037924"/>
    </source>
</evidence>
<dbReference type="Proteomes" id="UP000598196">
    <property type="component" value="Unassembled WGS sequence"/>
</dbReference>
<comment type="pathway">
    <text evidence="10">Metabolic intermediate biosynthesis; (R)-mevalonate biosynthesis; (R)-mevalonate from acetyl-CoA: step 1/3.</text>
</comment>
<dbReference type="Gene3D" id="3.40.47.10">
    <property type="match status" value="1"/>
</dbReference>
<comment type="similarity">
    <text evidence="3 14">Belongs to the thiolase-like superfamily. Thiolase family.</text>
</comment>
<dbReference type="GO" id="GO:0033812">
    <property type="term" value="F:3-oxoadipyl-CoA thiolase activity"/>
    <property type="evidence" value="ECO:0007669"/>
    <property type="project" value="UniProtKB-EC"/>
</dbReference>
<dbReference type="PROSITE" id="PS00737">
    <property type="entry name" value="THIOLASE_2"/>
    <property type="match status" value="1"/>
</dbReference>
<dbReference type="Pfam" id="PF02803">
    <property type="entry name" value="Thiolase_C"/>
    <property type="match status" value="1"/>
</dbReference>
<dbReference type="NCBIfam" id="NF006551">
    <property type="entry name" value="PRK09050.1"/>
    <property type="match status" value="1"/>
</dbReference>
<dbReference type="PANTHER" id="PTHR18919">
    <property type="entry name" value="ACETYL-COA C-ACYLTRANSFERASE"/>
    <property type="match status" value="1"/>
</dbReference>
<dbReference type="PROSITE" id="PS00099">
    <property type="entry name" value="THIOLASE_3"/>
    <property type="match status" value="1"/>
</dbReference>
<dbReference type="InterPro" id="IPR020615">
    <property type="entry name" value="Thiolase_acyl_enz_int_AS"/>
</dbReference>
<dbReference type="PANTHER" id="PTHR18919:SF107">
    <property type="entry name" value="ACETYL-COA ACETYLTRANSFERASE, CYTOSOLIC"/>
    <property type="match status" value="1"/>
</dbReference>
<feature type="active site" description="Acyl-thioester intermediate" evidence="13">
    <location>
        <position position="90"/>
    </location>
</feature>
<sequence length="399" mass="41311">MTPVYICDYIRTPIGRYGGAISSVRPDDLGAIPLRALMSRNTGVDWESVDDVIFGCANQAGEDNRNIARMSLLLAGLPVGVTGTTINRLCGSGMDAVLTAARAVAAGEANLMIAGGVESMSRAPFVMPKAEGAFSRHAEIHDTTIGWRLVNPAMQSSYGTDSMPQTGQNVADEYGVSREAQDAMALSSQTKAAAAQRNGRLAKEITPVTIPQRKGDPLTVDRDEHPRATTLEALARLKPLFSNGSVTAGNASGVNDGAAALVIASEAAIKAYGLRPIVRILGGATAGVPPRVMGIGPAPASQKLMARLGLKSDDLDVIELNEAFAAQGIATLRQLGIAEDDPRVNPNGGAIALGHPLGMSGARITGTAALELVEKGGRRAIATMCIGVGQGISVALERV</sequence>
<evidence type="ECO:0000256" key="6">
    <source>
        <dbReference type="ARBA" id="ARBA00022679"/>
    </source>
</evidence>
<evidence type="ECO:0000259" key="15">
    <source>
        <dbReference type="Pfam" id="PF00108"/>
    </source>
</evidence>
<dbReference type="PIRSF" id="PIRSF000429">
    <property type="entry name" value="Ac-CoA_Ac_transf"/>
    <property type="match status" value="1"/>
</dbReference>
<keyword evidence="7" id="KW-0583">PHB biosynthesis</keyword>
<feature type="active site" description="Proton acceptor" evidence="13">
    <location>
        <position position="355"/>
    </location>
</feature>
<evidence type="ECO:0000256" key="14">
    <source>
        <dbReference type="RuleBase" id="RU003557"/>
    </source>
</evidence>
<keyword evidence="6 14" id="KW-0808">Transferase</keyword>
<evidence type="ECO:0000313" key="18">
    <source>
        <dbReference type="Proteomes" id="UP000598196"/>
    </source>
</evidence>
<keyword evidence="18" id="KW-1185">Reference proteome</keyword>
<evidence type="ECO:0000256" key="5">
    <source>
        <dbReference type="ARBA" id="ARBA00016181"/>
    </source>
</evidence>
<name>A0A917YL77_9RHOB</name>
<dbReference type="Pfam" id="PF00108">
    <property type="entry name" value="Thiolase_N"/>
    <property type="match status" value="1"/>
</dbReference>
<dbReference type="RefSeq" id="WP_146287573.1">
    <property type="nucleotide sequence ID" value="NZ_BMLP01000005.1"/>
</dbReference>
<dbReference type="GO" id="GO:0019619">
    <property type="term" value="P:3,4-dihydroxybenzoate catabolic process"/>
    <property type="evidence" value="ECO:0007669"/>
    <property type="project" value="InterPro"/>
</dbReference>
<comment type="catalytic activity">
    <reaction evidence="12">
        <text>succinyl-CoA + acetyl-CoA = 3-oxoadipyl-CoA + CoA</text>
        <dbReference type="Rhea" id="RHEA:19481"/>
        <dbReference type="ChEBI" id="CHEBI:57287"/>
        <dbReference type="ChEBI" id="CHEBI:57288"/>
        <dbReference type="ChEBI" id="CHEBI:57292"/>
        <dbReference type="ChEBI" id="CHEBI:57348"/>
        <dbReference type="EC" id="2.3.1.174"/>
    </reaction>
</comment>
<evidence type="ECO:0000256" key="13">
    <source>
        <dbReference type="PIRSR" id="PIRSR000429-1"/>
    </source>
</evidence>
<proteinExistence type="inferred from homology"/>
<dbReference type="PROSITE" id="PS00098">
    <property type="entry name" value="THIOLASE_1"/>
    <property type="match status" value="1"/>
</dbReference>
<evidence type="ECO:0000256" key="4">
    <source>
        <dbReference type="ARBA" id="ARBA00012233"/>
    </source>
</evidence>
<dbReference type="InterPro" id="IPR020610">
    <property type="entry name" value="Thiolase_AS"/>
</dbReference>
<evidence type="ECO:0000256" key="12">
    <source>
        <dbReference type="ARBA" id="ARBA00048527"/>
    </source>
</evidence>